<protein>
    <submittedName>
        <fullName evidence="3">Response regulator</fullName>
    </submittedName>
</protein>
<dbReference type="RefSeq" id="WP_216439872.1">
    <property type="nucleotide sequence ID" value="NZ_JAHLQF010000003.1"/>
</dbReference>
<proteinExistence type="predicted"/>
<reference evidence="3 4" key="1">
    <citation type="submission" date="2021-06" db="EMBL/GenBank/DDBJ databases">
        <authorList>
            <person name="Sun Q."/>
            <person name="Li D."/>
        </authorList>
    </citation>
    <scope>NUCLEOTIDE SEQUENCE [LARGE SCALE GENOMIC DNA]</scope>
    <source>
        <strain evidence="3 4">MSJ-11</strain>
    </source>
</reference>
<gene>
    <name evidence="3" type="ORF">KQI86_13325</name>
</gene>
<keyword evidence="4" id="KW-1185">Reference proteome</keyword>
<dbReference type="InterPro" id="IPR001789">
    <property type="entry name" value="Sig_transdc_resp-reg_receiver"/>
</dbReference>
<evidence type="ECO:0000313" key="3">
    <source>
        <dbReference type="EMBL" id="MBU5485318.1"/>
    </source>
</evidence>
<evidence type="ECO:0000256" key="1">
    <source>
        <dbReference type="PROSITE-ProRule" id="PRU00169"/>
    </source>
</evidence>
<sequence>MKKILVVNDSKFESYILKDLLIQLGYDVEITNEYSAIYEINKYSPDIVIANLIMKETSGDLLIKKIKDMKKDTKCLLSSCNNLNIEDFRYNKVDGIIKTPVKLDDLNIILKSFFTVNDRVDFLFCPFCGGKIGEQLYAFCPYCGNKLKNEKVGINI</sequence>
<dbReference type="Pfam" id="PF00072">
    <property type="entry name" value="Response_reg"/>
    <property type="match status" value="1"/>
</dbReference>
<dbReference type="PROSITE" id="PS50110">
    <property type="entry name" value="RESPONSE_REGULATORY"/>
    <property type="match status" value="1"/>
</dbReference>
<comment type="caution">
    <text evidence="3">The sequence shown here is derived from an EMBL/GenBank/DDBJ whole genome shotgun (WGS) entry which is preliminary data.</text>
</comment>
<evidence type="ECO:0000313" key="4">
    <source>
        <dbReference type="Proteomes" id="UP000726170"/>
    </source>
</evidence>
<organism evidence="3 4">
    <name type="scientific">Clostridium mobile</name>
    <dbReference type="NCBI Taxonomy" id="2841512"/>
    <lineage>
        <taxon>Bacteria</taxon>
        <taxon>Bacillati</taxon>
        <taxon>Bacillota</taxon>
        <taxon>Clostridia</taxon>
        <taxon>Eubacteriales</taxon>
        <taxon>Clostridiaceae</taxon>
        <taxon>Clostridium</taxon>
    </lineage>
</organism>
<evidence type="ECO:0000259" key="2">
    <source>
        <dbReference type="PROSITE" id="PS50110"/>
    </source>
</evidence>
<name>A0ABS6EJC5_9CLOT</name>
<accession>A0ABS6EJC5</accession>
<dbReference type="EMBL" id="JAHLQF010000003">
    <property type="protein sequence ID" value="MBU5485318.1"/>
    <property type="molecule type" value="Genomic_DNA"/>
</dbReference>
<feature type="domain" description="Response regulatory" evidence="2">
    <location>
        <begin position="3"/>
        <end position="114"/>
    </location>
</feature>
<comment type="caution">
    <text evidence="1">Lacks conserved residue(s) required for the propagation of feature annotation.</text>
</comment>
<dbReference type="Proteomes" id="UP000726170">
    <property type="component" value="Unassembled WGS sequence"/>
</dbReference>